<proteinExistence type="predicted"/>
<dbReference type="PANTHER" id="PTHR43433">
    <property type="entry name" value="HYDROLASE, ALPHA/BETA FOLD FAMILY PROTEIN"/>
    <property type="match status" value="1"/>
</dbReference>
<evidence type="ECO:0000313" key="2">
    <source>
        <dbReference type="EMBL" id="MFC6784668.1"/>
    </source>
</evidence>
<protein>
    <submittedName>
        <fullName evidence="2">Alpha/beta fold hydrolase</fullName>
    </submittedName>
</protein>
<dbReference type="InterPro" id="IPR050471">
    <property type="entry name" value="AB_hydrolase"/>
</dbReference>
<dbReference type="Gene3D" id="3.40.50.1820">
    <property type="entry name" value="alpha/beta hydrolase"/>
    <property type="match status" value="1"/>
</dbReference>
<sequence>MQRADHDGVEIAYEERGRDPAEAETVVLCEGLGYGRWMWNWQTDALAESYHLLVWDNRGTGDSDVPAGPYTIDQLAGDLESVLDDAGVDAAHVVGASMGGMVAQRYAIDYDRAESLTLLCTSPGGPEAVPTPESTLGRMFSVPDDANEREAIRYKMAPAVTDGFIEENGDLVERIVDWRLASDAPPSAREAQAAAVQAFDASDELDAIDVSTLVMHGTDDRVLPVENGELLAAAIPEAAAEFVEGGSHLFFIEDAERVNDRLREFLADV</sequence>
<reference evidence="2 3" key="1">
    <citation type="journal article" date="2019" name="Int. J. Syst. Evol. Microbiol.">
        <title>The Global Catalogue of Microorganisms (GCM) 10K type strain sequencing project: providing services to taxonomists for standard genome sequencing and annotation.</title>
        <authorList>
            <consortium name="The Broad Institute Genomics Platform"/>
            <consortium name="The Broad Institute Genome Sequencing Center for Infectious Disease"/>
            <person name="Wu L."/>
            <person name="Ma J."/>
        </authorList>
    </citation>
    <scope>NUCLEOTIDE SEQUENCE [LARGE SCALE GENOMIC DNA]</scope>
    <source>
        <strain evidence="2 3">SYNS20</strain>
    </source>
</reference>
<comment type="caution">
    <text evidence="2">The sequence shown here is derived from an EMBL/GenBank/DDBJ whole genome shotgun (WGS) entry which is preliminary data.</text>
</comment>
<evidence type="ECO:0000313" key="3">
    <source>
        <dbReference type="Proteomes" id="UP001596443"/>
    </source>
</evidence>
<dbReference type="AlphaFoldDB" id="A0ABD5T5M1"/>
<dbReference type="RefSeq" id="WP_284063489.1">
    <property type="nucleotide sequence ID" value="NZ_CP126159.1"/>
</dbReference>
<name>A0ABD5T5M1_9EURY</name>
<keyword evidence="2" id="KW-0378">Hydrolase</keyword>
<dbReference type="GO" id="GO:0016787">
    <property type="term" value="F:hydrolase activity"/>
    <property type="evidence" value="ECO:0007669"/>
    <property type="project" value="UniProtKB-KW"/>
</dbReference>
<dbReference type="Proteomes" id="UP001596443">
    <property type="component" value="Unassembled WGS sequence"/>
</dbReference>
<evidence type="ECO:0000259" key="1">
    <source>
        <dbReference type="Pfam" id="PF00561"/>
    </source>
</evidence>
<dbReference type="InterPro" id="IPR000073">
    <property type="entry name" value="AB_hydrolase_1"/>
</dbReference>
<dbReference type="PANTHER" id="PTHR43433:SF5">
    <property type="entry name" value="AB HYDROLASE-1 DOMAIN-CONTAINING PROTEIN"/>
    <property type="match status" value="1"/>
</dbReference>
<keyword evidence="3" id="KW-1185">Reference proteome</keyword>
<dbReference type="SUPFAM" id="SSF53474">
    <property type="entry name" value="alpha/beta-Hydrolases"/>
    <property type="match status" value="1"/>
</dbReference>
<organism evidence="2 3">
    <name type="scientific">Halobaculum halobium</name>
    <dbReference type="NCBI Taxonomy" id="3032281"/>
    <lineage>
        <taxon>Archaea</taxon>
        <taxon>Methanobacteriati</taxon>
        <taxon>Methanobacteriota</taxon>
        <taxon>Stenosarchaea group</taxon>
        <taxon>Halobacteria</taxon>
        <taxon>Halobacteriales</taxon>
        <taxon>Haloferacaceae</taxon>
        <taxon>Halobaculum</taxon>
    </lineage>
</organism>
<dbReference type="EMBL" id="JBHSWX010000001">
    <property type="protein sequence ID" value="MFC6784668.1"/>
    <property type="molecule type" value="Genomic_DNA"/>
</dbReference>
<accession>A0ABD5T5M1</accession>
<feature type="domain" description="AB hydrolase-1" evidence="1">
    <location>
        <begin position="25"/>
        <end position="254"/>
    </location>
</feature>
<dbReference type="GeneID" id="81211384"/>
<dbReference type="Pfam" id="PF00561">
    <property type="entry name" value="Abhydrolase_1"/>
    <property type="match status" value="1"/>
</dbReference>
<gene>
    <name evidence="2" type="ORF">ACFQFD_01285</name>
</gene>
<dbReference type="InterPro" id="IPR029058">
    <property type="entry name" value="AB_hydrolase_fold"/>
</dbReference>
<dbReference type="PRINTS" id="PR00111">
    <property type="entry name" value="ABHYDROLASE"/>
</dbReference>